<dbReference type="AlphaFoldDB" id="A0A0M3J8C2"/>
<organism evidence="3">
    <name type="scientific">Anisakis simplex</name>
    <name type="common">Herring worm</name>
    <dbReference type="NCBI Taxonomy" id="6269"/>
    <lineage>
        <taxon>Eukaryota</taxon>
        <taxon>Metazoa</taxon>
        <taxon>Ecdysozoa</taxon>
        <taxon>Nematoda</taxon>
        <taxon>Chromadorea</taxon>
        <taxon>Rhabditida</taxon>
        <taxon>Spirurina</taxon>
        <taxon>Ascaridomorpha</taxon>
        <taxon>Ascaridoidea</taxon>
        <taxon>Anisakidae</taxon>
        <taxon>Anisakis</taxon>
        <taxon>Anisakis simplex complex</taxon>
    </lineage>
</organism>
<gene>
    <name evidence="1" type="ORF">ASIM_LOCUS3655</name>
</gene>
<reference evidence="3" key="1">
    <citation type="submission" date="2017-02" db="UniProtKB">
        <authorList>
            <consortium name="WormBaseParasite"/>
        </authorList>
    </citation>
    <scope>IDENTIFICATION</scope>
</reference>
<dbReference type="InterPro" id="IPR015943">
    <property type="entry name" value="WD40/YVTN_repeat-like_dom_sf"/>
</dbReference>
<proteinExistence type="predicted"/>
<dbReference type="OrthoDB" id="10255630at2759"/>
<dbReference type="SUPFAM" id="SSF50978">
    <property type="entry name" value="WD40 repeat-like"/>
    <property type="match status" value="1"/>
</dbReference>
<dbReference type="Gene3D" id="2.130.10.10">
    <property type="entry name" value="YVTN repeat-like/Quinoprotein amine dehydrogenase"/>
    <property type="match status" value="1"/>
</dbReference>
<dbReference type="EMBL" id="UYRR01005830">
    <property type="protein sequence ID" value="VDK22041.1"/>
    <property type="molecule type" value="Genomic_DNA"/>
</dbReference>
<reference evidence="1 2" key="2">
    <citation type="submission" date="2018-11" db="EMBL/GenBank/DDBJ databases">
        <authorList>
            <consortium name="Pathogen Informatics"/>
        </authorList>
    </citation>
    <scope>NUCLEOTIDE SEQUENCE [LARGE SCALE GENOMIC DNA]</scope>
</reference>
<name>A0A0M3J8C2_ANISI</name>
<dbReference type="WBParaSite" id="ASIM_0000382501-mRNA-1">
    <property type="protein sequence ID" value="ASIM_0000382501-mRNA-1"/>
    <property type="gene ID" value="ASIM_0000382501"/>
</dbReference>
<dbReference type="InterPro" id="IPR001680">
    <property type="entry name" value="WD40_rpt"/>
</dbReference>
<keyword evidence="2" id="KW-1185">Reference proteome</keyword>
<sequence length="110" mass="12088">MLSRVIPAHTNDVKCVFATSVGSIISGSRDGTVKIFSERAGDYMESLLIRQSNKLAVNSVTFYQNSSGWYIFAGRMDGSIAIFSSGRAEPIRVLNQHSNNGEFIFNFSLS</sequence>
<dbReference type="Pfam" id="PF00400">
    <property type="entry name" value="WD40"/>
    <property type="match status" value="1"/>
</dbReference>
<evidence type="ECO:0000313" key="3">
    <source>
        <dbReference type="WBParaSite" id="ASIM_0000382501-mRNA-1"/>
    </source>
</evidence>
<protein>
    <submittedName>
        <fullName evidence="3">Phospholipase A-2-activating protein (inferred by orthology to a human protein)</fullName>
    </submittedName>
</protein>
<dbReference type="Proteomes" id="UP000267096">
    <property type="component" value="Unassembled WGS sequence"/>
</dbReference>
<dbReference type="InterPro" id="IPR036322">
    <property type="entry name" value="WD40_repeat_dom_sf"/>
</dbReference>
<accession>A0A0M3J8C2</accession>
<evidence type="ECO:0000313" key="1">
    <source>
        <dbReference type="EMBL" id="VDK22041.1"/>
    </source>
</evidence>
<evidence type="ECO:0000313" key="2">
    <source>
        <dbReference type="Proteomes" id="UP000267096"/>
    </source>
</evidence>